<dbReference type="EMBL" id="JAQQWM010000009">
    <property type="protein sequence ID" value="KAK8047677.1"/>
    <property type="molecule type" value="Genomic_DNA"/>
</dbReference>
<evidence type="ECO:0000256" key="1">
    <source>
        <dbReference type="SAM" id="Phobius"/>
    </source>
</evidence>
<accession>A0ABR1TMR9</accession>
<gene>
    <name evidence="2" type="ORF">PG996_015741</name>
</gene>
<reference evidence="2 3" key="1">
    <citation type="submission" date="2023-01" db="EMBL/GenBank/DDBJ databases">
        <title>Analysis of 21 Apiospora genomes using comparative genomics revels a genus with tremendous synthesis potential of carbohydrate active enzymes and secondary metabolites.</title>
        <authorList>
            <person name="Sorensen T."/>
        </authorList>
    </citation>
    <scope>NUCLEOTIDE SEQUENCE [LARGE SCALE GENOMIC DNA]</scope>
    <source>
        <strain evidence="2 3">CBS 83171</strain>
    </source>
</reference>
<proteinExistence type="predicted"/>
<dbReference type="Proteomes" id="UP001446871">
    <property type="component" value="Unassembled WGS sequence"/>
</dbReference>
<keyword evidence="1" id="KW-1133">Transmembrane helix</keyword>
<dbReference type="Pfam" id="PF11374">
    <property type="entry name" value="DUF3176"/>
    <property type="match status" value="1"/>
</dbReference>
<dbReference type="PANTHER" id="PTHR35394">
    <property type="entry name" value="DUF3176 DOMAIN-CONTAINING PROTEIN"/>
    <property type="match status" value="1"/>
</dbReference>
<feature type="transmembrane region" description="Helical" evidence="1">
    <location>
        <begin position="173"/>
        <end position="192"/>
    </location>
</feature>
<sequence length="660" mass="73008">MQASTNYQSLYHRKAPTSGGVMAQFVAINEQSDIALSSVNAEAPAYSQDEVASVKEEESVQTLGRRARSPWADWKWELLLLLLSILSFVATVITLYRLNNTSLDSWSFFLGLNTVVSILAAISRAALAFAVSSCVGQAKWNWYCQKQDSLYVFERFDQASRGPWGSFRLLGAVWIRHWSTLGALVIIIILAYEPFMQTIIAQYGILDIDNSGAQAITGQCLRVDSGQLVFTDMELMRAKRSPPHAGCPTTNPPRTQPDFGMTTAVYNGFQSASKKQSLSHHRNTTSDGAQENPPYFDDMCSGNMLDTRSDPGFDVTNFSVGIIDIVNHDGLKNGDRNPCDVGNSDTYLTTRSTKKISMFYDVTNMSTTATFVLFQGLLASDAYIQRKQAWQDSQPTAFECQLSFCAKMYSSSYANGQVEEDVLESWSQPEPSSYKLTACDYDSVDLIIYDSPFAEEDDYGNSYGSCTDFQVYVPAADRRKYGLSKDLNFNVSQTTARSMIDWLEYTFGSQMIYPATAPHASLGIAEILYNSPLDSGGQIDGVSLTGTDTNPPHIGTTKRWAIHYGVRWPFLVLPLVLEVAGALYVGFTIGEAKRLGVEAWKDSALATLVYGLEGGQMKRTAREMRIGMVGDSIVRVVHVPELEPDELLEDSDTLRSYGGH</sequence>
<evidence type="ECO:0000313" key="2">
    <source>
        <dbReference type="EMBL" id="KAK8047677.1"/>
    </source>
</evidence>
<dbReference type="PANTHER" id="PTHR35394:SF5">
    <property type="entry name" value="DUF3176 DOMAIN-CONTAINING PROTEIN"/>
    <property type="match status" value="1"/>
</dbReference>
<comment type="caution">
    <text evidence="2">The sequence shown here is derived from an EMBL/GenBank/DDBJ whole genome shotgun (WGS) entry which is preliminary data.</text>
</comment>
<dbReference type="InterPro" id="IPR021514">
    <property type="entry name" value="DUF3176"/>
</dbReference>
<evidence type="ECO:0000313" key="3">
    <source>
        <dbReference type="Proteomes" id="UP001446871"/>
    </source>
</evidence>
<name>A0ABR1TMR9_9PEZI</name>
<protein>
    <submittedName>
        <fullName evidence="2">Uncharacterized protein</fullName>
    </submittedName>
</protein>
<keyword evidence="3" id="KW-1185">Reference proteome</keyword>
<feature type="transmembrane region" description="Helical" evidence="1">
    <location>
        <begin position="78"/>
        <end position="96"/>
    </location>
</feature>
<feature type="transmembrane region" description="Helical" evidence="1">
    <location>
        <begin position="108"/>
        <end position="131"/>
    </location>
</feature>
<organism evidence="2 3">
    <name type="scientific">Apiospora saccharicola</name>
    <dbReference type="NCBI Taxonomy" id="335842"/>
    <lineage>
        <taxon>Eukaryota</taxon>
        <taxon>Fungi</taxon>
        <taxon>Dikarya</taxon>
        <taxon>Ascomycota</taxon>
        <taxon>Pezizomycotina</taxon>
        <taxon>Sordariomycetes</taxon>
        <taxon>Xylariomycetidae</taxon>
        <taxon>Amphisphaeriales</taxon>
        <taxon>Apiosporaceae</taxon>
        <taxon>Apiospora</taxon>
    </lineage>
</organism>
<keyword evidence="1" id="KW-0812">Transmembrane</keyword>
<keyword evidence="1" id="KW-0472">Membrane</keyword>